<proteinExistence type="predicted"/>
<evidence type="ECO:0000313" key="5">
    <source>
        <dbReference type="Proteomes" id="UP000738325"/>
    </source>
</evidence>
<keyword evidence="3" id="KW-0472">Membrane</keyword>
<dbReference type="SUPFAM" id="SSF54637">
    <property type="entry name" value="Thioesterase/thiol ester dehydrase-isomerase"/>
    <property type="match status" value="1"/>
</dbReference>
<feature type="compositionally biased region" description="Low complexity" evidence="2">
    <location>
        <begin position="384"/>
        <end position="395"/>
    </location>
</feature>
<dbReference type="Gene3D" id="3.10.129.10">
    <property type="entry name" value="Hotdog Thioesterase"/>
    <property type="match status" value="1"/>
</dbReference>
<evidence type="ECO:0000313" key="4">
    <source>
        <dbReference type="EMBL" id="KAG0323668.1"/>
    </source>
</evidence>
<sequence length="480" mass="51862">MPNQSKLALYRTLIPAKYLDRIKLELQRTILAALSLLQTHRRKALLLSLGPATILKFITVILPIIKLLPPTIKAIKTLSYFTSNKTGSDRSSGRGNSNGVNAHANKDANAAAAADGLGMTMDELSEILWTPAEDTYWERVNAMVSRHGLYKTLGVTLAGVRPGRVEIIMPFSPEVSGEGGSFHASLLPTLIAMTSQLTGTTLLPQHFTLKPIDFKCNILSDCDSSTYLLVSRGAVVVRGDHSITVKVEIMKASGLVPGSSEIISSPNRPALSSWKSWLSSSSTGASSPSLSSPSVLVPGTSIERNKFVMCASGMQTCVVVRAGTDQNNEEETAIQRLKREREQRLKQTSSTSASYSEAADESIVFGDMFRPASAFGLAPLRAASSSSSRSMSPDASAKEQQQYYPQHQTSLAQSLDSSTFEVVSTSSSFVEEPRHIPAATLATTTTVLPISYASAARHAIEQHHNQHDYEETSDTEAWQS</sequence>
<feature type="compositionally biased region" description="Polar residues" evidence="2">
    <location>
        <begin position="398"/>
        <end position="416"/>
    </location>
</feature>
<keyword evidence="1" id="KW-0175">Coiled coil</keyword>
<feature type="region of interest" description="Disordered" evidence="2">
    <location>
        <begin position="459"/>
        <end position="480"/>
    </location>
</feature>
<evidence type="ECO:0000256" key="1">
    <source>
        <dbReference type="SAM" id="Coils"/>
    </source>
</evidence>
<feature type="region of interest" description="Disordered" evidence="2">
    <location>
        <begin position="384"/>
        <end position="416"/>
    </location>
</feature>
<evidence type="ECO:0000256" key="3">
    <source>
        <dbReference type="SAM" id="Phobius"/>
    </source>
</evidence>
<accession>A0A9P6UX84</accession>
<name>A0A9P6UX84_9FUNG</name>
<gene>
    <name evidence="4" type="ORF">BGZ99_002608</name>
</gene>
<feature type="coiled-coil region" evidence="1">
    <location>
        <begin position="320"/>
        <end position="347"/>
    </location>
</feature>
<reference evidence="4" key="1">
    <citation type="journal article" date="2020" name="Fungal Divers.">
        <title>Resolving the Mortierellaceae phylogeny through synthesis of multi-gene phylogenetics and phylogenomics.</title>
        <authorList>
            <person name="Vandepol N."/>
            <person name="Liber J."/>
            <person name="Desiro A."/>
            <person name="Na H."/>
            <person name="Kennedy M."/>
            <person name="Barry K."/>
            <person name="Grigoriev I.V."/>
            <person name="Miller A.N."/>
            <person name="O'Donnell K."/>
            <person name="Stajich J.E."/>
            <person name="Bonito G."/>
        </authorList>
    </citation>
    <scope>NUCLEOTIDE SEQUENCE</scope>
    <source>
        <strain evidence="4">REB-010B</strain>
    </source>
</reference>
<feature type="region of interest" description="Disordered" evidence="2">
    <location>
        <begin position="84"/>
        <end position="104"/>
    </location>
</feature>
<protein>
    <submittedName>
        <fullName evidence="4">Uncharacterized protein</fullName>
    </submittedName>
</protein>
<keyword evidence="3" id="KW-0812">Transmembrane</keyword>
<dbReference type="InterPro" id="IPR029069">
    <property type="entry name" value="HotDog_dom_sf"/>
</dbReference>
<feature type="transmembrane region" description="Helical" evidence="3">
    <location>
        <begin position="44"/>
        <end position="65"/>
    </location>
</feature>
<feature type="compositionally biased region" description="Basic and acidic residues" evidence="2">
    <location>
        <begin position="459"/>
        <end position="470"/>
    </location>
</feature>
<dbReference type="OrthoDB" id="2436930at2759"/>
<dbReference type="AlphaFoldDB" id="A0A9P6UX84"/>
<organism evidence="4 5">
    <name type="scientific">Dissophora globulifera</name>
    <dbReference type="NCBI Taxonomy" id="979702"/>
    <lineage>
        <taxon>Eukaryota</taxon>
        <taxon>Fungi</taxon>
        <taxon>Fungi incertae sedis</taxon>
        <taxon>Mucoromycota</taxon>
        <taxon>Mortierellomycotina</taxon>
        <taxon>Mortierellomycetes</taxon>
        <taxon>Mortierellales</taxon>
        <taxon>Mortierellaceae</taxon>
        <taxon>Dissophora</taxon>
    </lineage>
</organism>
<keyword evidence="5" id="KW-1185">Reference proteome</keyword>
<evidence type="ECO:0000256" key="2">
    <source>
        <dbReference type="SAM" id="MobiDB-lite"/>
    </source>
</evidence>
<dbReference type="Proteomes" id="UP000738325">
    <property type="component" value="Unassembled WGS sequence"/>
</dbReference>
<feature type="compositionally biased region" description="Low complexity" evidence="2">
    <location>
        <begin position="93"/>
        <end position="104"/>
    </location>
</feature>
<comment type="caution">
    <text evidence="4">The sequence shown here is derived from an EMBL/GenBank/DDBJ whole genome shotgun (WGS) entry which is preliminary data.</text>
</comment>
<dbReference type="EMBL" id="JAAAIP010000180">
    <property type="protein sequence ID" value="KAG0323668.1"/>
    <property type="molecule type" value="Genomic_DNA"/>
</dbReference>
<keyword evidence="3" id="KW-1133">Transmembrane helix</keyword>